<feature type="region of interest" description="Disordered" evidence="1">
    <location>
        <begin position="44"/>
        <end position="136"/>
    </location>
</feature>
<protein>
    <submittedName>
        <fullName evidence="3">Uncharacterized protein</fullName>
    </submittedName>
</protein>
<dbReference type="RefSeq" id="WP_255932774.1">
    <property type="nucleotide sequence ID" value="NZ_JANFNH010000071.1"/>
</dbReference>
<dbReference type="Proteomes" id="UP001206206">
    <property type="component" value="Unassembled WGS sequence"/>
</dbReference>
<proteinExistence type="predicted"/>
<dbReference type="EMBL" id="JANFNH010000071">
    <property type="protein sequence ID" value="MCQ4046532.1"/>
    <property type="molecule type" value="Genomic_DNA"/>
</dbReference>
<keyword evidence="2" id="KW-1133">Transmembrane helix</keyword>
<keyword evidence="2" id="KW-0812">Transmembrane</keyword>
<accession>A0ABT1PMF2</accession>
<comment type="caution">
    <text evidence="3">The sequence shown here is derived from an EMBL/GenBank/DDBJ whole genome shotgun (WGS) entry which is preliminary data.</text>
</comment>
<name>A0ABT1PMF2_9ACTN</name>
<feature type="compositionally biased region" description="Polar residues" evidence="1">
    <location>
        <begin position="66"/>
        <end position="75"/>
    </location>
</feature>
<evidence type="ECO:0000313" key="3">
    <source>
        <dbReference type="EMBL" id="MCQ4046532.1"/>
    </source>
</evidence>
<evidence type="ECO:0000313" key="4">
    <source>
        <dbReference type="Proteomes" id="UP001206206"/>
    </source>
</evidence>
<gene>
    <name evidence="3" type="ORF">NON19_31885</name>
</gene>
<evidence type="ECO:0000256" key="1">
    <source>
        <dbReference type="SAM" id="MobiDB-lite"/>
    </source>
</evidence>
<organism evidence="3 4">
    <name type="scientific">Streptantibioticus rubrisoli</name>
    <dbReference type="NCBI Taxonomy" id="1387313"/>
    <lineage>
        <taxon>Bacteria</taxon>
        <taxon>Bacillati</taxon>
        <taxon>Actinomycetota</taxon>
        <taxon>Actinomycetes</taxon>
        <taxon>Kitasatosporales</taxon>
        <taxon>Streptomycetaceae</taxon>
        <taxon>Streptantibioticus</taxon>
    </lineage>
</organism>
<keyword evidence="2" id="KW-0472">Membrane</keyword>
<reference evidence="3 4" key="1">
    <citation type="submission" date="2022-06" db="EMBL/GenBank/DDBJ databases">
        <title>Draft genome sequence of type strain Streptomyces rubrisoli DSM 42083.</title>
        <authorList>
            <person name="Duangmal K."/>
            <person name="Klaysubun C."/>
        </authorList>
    </citation>
    <scope>NUCLEOTIDE SEQUENCE [LARGE SCALE GENOMIC DNA]</scope>
    <source>
        <strain evidence="3 4">DSM 42083</strain>
    </source>
</reference>
<feature type="compositionally biased region" description="Gly residues" evidence="1">
    <location>
        <begin position="83"/>
        <end position="120"/>
    </location>
</feature>
<feature type="transmembrane region" description="Helical" evidence="2">
    <location>
        <begin position="21"/>
        <end position="39"/>
    </location>
</feature>
<sequence length="265" mass="26270">MGNLRNPVGPLPSSIYWRRRAVVLGLFVLLVGLIVWLLLSGGGSNAGHKGEAQGPGGRTPVPSITPGPTSSQTGITARPGGRDTSGGTGSSGGTGGGASTGGANSGTAGGTSDGGSGSGGNPAPLPADSPLPDCTSGQVQLKLRSVKNTYDLTDKPKFELTAVNSGGSACKVDFGSTAAVVTIVDGSGHHVWASDDCPPTREAYPLQVPAGGWTSFYVQWDRTLSVPQCASPSGAQTAPSGTYQVKVTTGGIGSAQTTFTLNGGS</sequence>
<keyword evidence="4" id="KW-1185">Reference proteome</keyword>
<evidence type="ECO:0000256" key="2">
    <source>
        <dbReference type="SAM" id="Phobius"/>
    </source>
</evidence>